<evidence type="ECO:0000313" key="8">
    <source>
        <dbReference type="Proteomes" id="UP000319257"/>
    </source>
</evidence>
<comment type="similarity">
    <text evidence="3">Belongs to the FMP46 family.</text>
</comment>
<gene>
    <name evidence="7" type="ORF">E0L32_008313</name>
</gene>
<dbReference type="EMBL" id="SKBQ01000054">
    <property type="protein sequence ID" value="TPX10744.1"/>
    <property type="molecule type" value="Genomic_DNA"/>
</dbReference>
<dbReference type="Pfam" id="PF07955">
    <property type="entry name" value="DUF1687"/>
    <property type="match status" value="1"/>
</dbReference>
<evidence type="ECO:0000256" key="6">
    <source>
        <dbReference type="ARBA" id="ARBA00023128"/>
    </source>
</evidence>
<dbReference type="RefSeq" id="XP_030992455.1">
    <property type="nucleotide sequence ID" value="XM_031143154.1"/>
</dbReference>
<evidence type="ECO:0000256" key="5">
    <source>
        <dbReference type="ARBA" id="ARBA00023002"/>
    </source>
</evidence>
<evidence type="ECO:0000256" key="2">
    <source>
        <dbReference type="ARBA" id="ARBA00004173"/>
    </source>
</evidence>
<dbReference type="AlphaFoldDB" id="A0A507AWF3"/>
<evidence type="ECO:0000313" key="7">
    <source>
        <dbReference type="EMBL" id="TPX10744.1"/>
    </source>
</evidence>
<evidence type="ECO:0000256" key="1">
    <source>
        <dbReference type="ARBA" id="ARBA00002963"/>
    </source>
</evidence>
<dbReference type="Proteomes" id="UP000319257">
    <property type="component" value="Unassembled WGS sequence"/>
</dbReference>
<dbReference type="GO" id="GO:0016491">
    <property type="term" value="F:oxidoreductase activity"/>
    <property type="evidence" value="ECO:0007669"/>
    <property type="project" value="UniProtKB-KW"/>
</dbReference>
<dbReference type="SUPFAM" id="SSF52833">
    <property type="entry name" value="Thioredoxin-like"/>
    <property type="match status" value="1"/>
</dbReference>
<organism evidence="7 8">
    <name type="scientific">Thyridium curvatum</name>
    <dbReference type="NCBI Taxonomy" id="1093900"/>
    <lineage>
        <taxon>Eukaryota</taxon>
        <taxon>Fungi</taxon>
        <taxon>Dikarya</taxon>
        <taxon>Ascomycota</taxon>
        <taxon>Pezizomycotina</taxon>
        <taxon>Sordariomycetes</taxon>
        <taxon>Sordariomycetidae</taxon>
        <taxon>Thyridiales</taxon>
        <taxon>Thyridiaceae</taxon>
        <taxon>Thyridium</taxon>
    </lineage>
</organism>
<accession>A0A507AWF3</accession>
<dbReference type="GeneID" id="41975760"/>
<dbReference type="OrthoDB" id="59229at2759"/>
<evidence type="ECO:0000256" key="4">
    <source>
        <dbReference type="ARBA" id="ARBA00022946"/>
    </source>
</evidence>
<dbReference type="PANTHER" id="PTHR28071">
    <property type="entry name" value="REDOX PROTEIN FMP46, MITOCHONDRIAL-RELATED"/>
    <property type="match status" value="1"/>
</dbReference>
<sequence>MFRFHKPLDIVTLFHKTSSPASIRVANLLKQASAAAAETATEDQASDHTAQTKAAQRQEFELNITEDPPTADQLQTILEYVGPSRIASVVKGANSQKEALRKFKESADNFQRPVVVDWNNGKANAGDNESEILKMLNDLKK</sequence>
<keyword evidence="5" id="KW-0560">Oxidoreductase</keyword>
<proteinExistence type="inferred from homology"/>
<dbReference type="InParanoid" id="A0A507AWF3"/>
<comment type="subcellular location">
    <subcellularLocation>
        <location evidence="2">Mitochondrion</location>
    </subcellularLocation>
</comment>
<dbReference type="Gene3D" id="3.40.30.10">
    <property type="entry name" value="Glutaredoxin"/>
    <property type="match status" value="1"/>
</dbReference>
<name>A0A507AWF3_9PEZI</name>
<dbReference type="GO" id="GO:0005739">
    <property type="term" value="C:mitochondrion"/>
    <property type="evidence" value="ECO:0007669"/>
    <property type="project" value="UniProtKB-SubCell"/>
</dbReference>
<reference evidence="7 8" key="1">
    <citation type="submission" date="2019-06" db="EMBL/GenBank/DDBJ databases">
        <title>Draft genome sequence of the filamentous fungus Phialemoniopsis curvata isolated from diesel fuel.</title>
        <authorList>
            <person name="Varaljay V.A."/>
            <person name="Lyon W.J."/>
            <person name="Crouch A.L."/>
            <person name="Drake C.E."/>
            <person name="Hollomon J.M."/>
            <person name="Nadeau L.J."/>
            <person name="Nunn H.S."/>
            <person name="Stevenson B.S."/>
            <person name="Bojanowski C.L."/>
            <person name="Crookes-Goodson W.J."/>
        </authorList>
    </citation>
    <scope>NUCLEOTIDE SEQUENCE [LARGE SCALE GENOMIC DNA]</scope>
    <source>
        <strain evidence="7 8">D216</strain>
    </source>
</reference>
<dbReference type="InterPro" id="IPR012882">
    <property type="entry name" value="Fmp46"/>
</dbReference>
<dbReference type="PANTHER" id="PTHR28071:SF1">
    <property type="entry name" value="REDOX PROTEIN FMP46, MITOCHONDRIAL-RELATED"/>
    <property type="match status" value="1"/>
</dbReference>
<protein>
    <submittedName>
        <fullName evidence="7">Uncharacterized protein</fullName>
    </submittedName>
</protein>
<evidence type="ECO:0000256" key="3">
    <source>
        <dbReference type="ARBA" id="ARBA00009734"/>
    </source>
</evidence>
<keyword evidence="6" id="KW-0496">Mitochondrion</keyword>
<comment type="function">
    <text evidence="1">Putative mitochondrial redox protein which could be involved in the reduction of small toxic molecules.</text>
</comment>
<comment type="caution">
    <text evidence="7">The sequence shown here is derived from an EMBL/GenBank/DDBJ whole genome shotgun (WGS) entry which is preliminary data.</text>
</comment>
<keyword evidence="4" id="KW-0809">Transit peptide</keyword>
<keyword evidence="8" id="KW-1185">Reference proteome</keyword>
<dbReference type="InterPro" id="IPR036249">
    <property type="entry name" value="Thioredoxin-like_sf"/>
</dbReference>